<evidence type="ECO:0000313" key="1">
    <source>
        <dbReference type="EMBL" id="EKF52255.1"/>
    </source>
</evidence>
<protein>
    <submittedName>
        <fullName evidence="1">Uncharacterized protein</fullName>
    </submittedName>
</protein>
<evidence type="ECO:0000313" key="2">
    <source>
        <dbReference type="Proteomes" id="UP000006787"/>
    </source>
</evidence>
<sequence>MTKPDYSDIVKKNEAAAKHRRFITTKNGKIRGFLQGDIILLSTSESGFKMNKLGFPVKMTVSTGFVEQHKLKKQAKRDLKAYRDKDTMEPLFTQAFEQSMSNKLNGNSPYWVGIELYWAGYARGIREQRQSQREHQAKLSNIGALTGNDIADLAQALSIDINKLNTAVLELTASRKVV</sequence>
<name>K2PLM6_9LACT</name>
<comment type="caution">
    <text evidence="1">The sequence shown here is derived from an EMBL/GenBank/DDBJ whole genome shotgun (WGS) entry which is preliminary data.</text>
</comment>
<dbReference type="RefSeq" id="WP_004259922.1">
    <property type="nucleotide sequence ID" value="NZ_AMQS01000003.1"/>
</dbReference>
<gene>
    <name evidence="1" type="ORF">C426_0341</name>
</gene>
<organism evidence="1 2">
    <name type="scientific">Lactococcus garvieae DCC43</name>
    <dbReference type="NCBI Taxonomy" id="1231377"/>
    <lineage>
        <taxon>Bacteria</taxon>
        <taxon>Bacillati</taxon>
        <taxon>Bacillota</taxon>
        <taxon>Bacilli</taxon>
        <taxon>Lactobacillales</taxon>
        <taxon>Streptococcaceae</taxon>
        <taxon>Lactococcus</taxon>
    </lineage>
</organism>
<dbReference type="PATRIC" id="fig|1231377.3.peg.341"/>
<dbReference type="Proteomes" id="UP000006787">
    <property type="component" value="Unassembled WGS sequence"/>
</dbReference>
<proteinExistence type="predicted"/>
<dbReference type="EMBL" id="AMQS01000003">
    <property type="protein sequence ID" value="EKF52255.1"/>
    <property type="molecule type" value="Genomic_DNA"/>
</dbReference>
<accession>K2PLM6</accession>
<dbReference type="AlphaFoldDB" id="K2PLM6"/>
<reference evidence="1 2" key="1">
    <citation type="journal article" date="2012" name="J. Bacteriol.">
        <title>Genome Sequence of the Bacteriocin-Producing Strain Lactococcus garvieae DCC43.</title>
        <authorList>
            <person name="Gabrielsen C."/>
            <person name="Brede D.A."/>
            <person name="Hernandez P.E."/>
            <person name="Nes I.F."/>
            <person name="Diep D.B."/>
        </authorList>
    </citation>
    <scope>NUCLEOTIDE SEQUENCE [LARGE SCALE GENOMIC DNA]</scope>
    <source>
        <strain evidence="1 2">DCC43</strain>
    </source>
</reference>